<proteinExistence type="predicted"/>
<accession>A0A2M4DJA1</accession>
<reference evidence="2" key="1">
    <citation type="submission" date="2018-01" db="EMBL/GenBank/DDBJ databases">
        <title>An insight into the sialome of Amazonian anophelines.</title>
        <authorList>
            <person name="Ribeiro J.M."/>
            <person name="Scarpassa V."/>
            <person name="Calvo E."/>
        </authorList>
    </citation>
    <scope>NUCLEOTIDE SEQUENCE</scope>
</reference>
<dbReference type="AlphaFoldDB" id="A0A2M4DJA1"/>
<organism evidence="2">
    <name type="scientific">Anopheles darlingi</name>
    <name type="common">Mosquito</name>
    <dbReference type="NCBI Taxonomy" id="43151"/>
    <lineage>
        <taxon>Eukaryota</taxon>
        <taxon>Metazoa</taxon>
        <taxon>Ecdysozoa</taxon>
        <taxon>Arthropoda</taxon>
        <taxon>Hexapoda</taxon>
        <taxon>Insecta</taxon>
        <taxon>Pterygota</taxon>
        <taxon>Neoptera</taxon>
        <taxon>Endopterygota</taxon>
        <taxon>Diptera</taxon>
        <taxon>Nematocera</taxon>
        <taxon>Culicoidea</taxon>
        <taxon>Culicidae</taxon>
        <taxon>Anophelinae</taxon>
        <taxon>Anopheles</taxon>
    </lineage>
</organism>
<sequence>MMLIPFLYFFCSFPVVRASSSSLNCAMTADNVTHKDIRRVGEVIQPPPLIASSSRNFGCCTRRLHSKNKNANSKPKSRFHFICIS</sequence>
<protein>
    <submittedName>
        <fullName evidence="2">Putative secreted protein</fullName>
    </submittedName>
</protein>
<evidence type="ECO:0000256" key="1">
    <source>
        <dbReference type="SAM" id="SignalP"/>
    </source>
</evidence>
<dbReference type="EMBL" id="GGFL01013441">
    <property type="protein sequence ID" value="MBW77619.1"/>
    <property type="molecule type" value="Transcribed_RNA"/>
</dbReference>
<feature type="chain" id="PRO_5014902072" evidence="1">
    <location>
        <begin position="19"/>
        <end position="85"/>
    </location>
</feature>
<keyword evidence="1" id="KW-0732">Signal</keyword>
<name>A0A2M4DJA1_ANODA</name>
<evidence type="ECO:0000313" key="2">
    <source>
        <dbReference type="EMBL" id="MBW77619.1"/>
    </source>
</evidence>
<feature type="signal peptide" evidence="1">
    <location>
        <begin position="1"/>
        <end position="18"/>
    </location>
</feature>